<reference evidence="1 2" key="1">
    <citation type="submission" date="2021-10" db="EMBL/GenBank/DDBJ databases">
        <authorList>
            <person name="Criscuolo A."/>
        </authorList>
    </citation>
    <scope>NUCLEOTIDE SEQUENCE [LARGE SCALE GENOMIC DNA]</scope>
    <source>
        <strain evidence="2">CIP 111883</strain>
    </source>
</reference>
<accession>A0ABM8YMB3</accession>
<proteinExistence type="predicted"/>
<dbReference type="RefSeq" id="WP_230500983.1">
    <property type="nucleotide sequence ID" value="NZ_CAKJTJ010000007.1"/>
</dbReference>
<dbReference type="Proteomes" id="UP000789833">
    <property type="component" value="Unassembled WGS sequence"/>
</dbReference>
<comment type="caution">
    <text evidence="1">The sequence shown here is derived from an EMBL/GenBank/DDBJ whole genome shotgun (WGS) entry which is preliminary data.</text>
</comment>
<dbReference type="EMBL" id="CAKJTJ010000007">
    <property type="protein sequence ID" value="CAG9621091.1"/>
    <property type="molecule type" value="Genomic_DNA"/>
</dbReference>
<sequence length="138" mass="16018">MPNDQEETPNDLRLKKLAEPFLEEKELAFFVVHIGLSPKDYSQLTNLEKLFISKEYENKFISSTTWTRNAVLNGVANARRNKGKKFIDLFPKKQAKADLEYNENVIEAISRMENKNGKGWVDRVYEKLGFKDFKKGGE</sequence>
<evidence type="ECO:0000313" key="1">
    <source>
        <dbReference type="EMBL" id="CAG9621091.1"/>
    </source>
</evidence>
<protein>
    <submittedName>
        <fullName evidence="1">Uncharacterized protein</fullName>
    </submittedName>
</protein>
<gene>
    <name evidence="1" type="ORF">BACCIP111883_01863</name>
</gene>
<evidence type="ECO:0000313" key="2">
    <source>
        <dbReference type="Proteomes" id="UP000789833"/>
    </source>
</evidence>
<name>A0ABM8YMB3_9BACI</name>
<organism evidence="1 2">
    <name type="scientific">Sutcliffiella rhizosphaerae</name>
    <dbReference type="NCBI Taxonomy" id="2880967"/>
    <lineage>
        <taxon>Bacteria</taxon>
        <taxon>Bacillati</taxon>
        <taxon>Bacillota</taxon>
        <taxon>Bacilli</taxon>
        <taxon>Bacillales</taxon>
        <taxon>Bacillaceae</taxon>
        <taxon>Sutcliffiella</taxon>
    </lineage>
</organism>
<keyword evidence="2" id="KW-1185">Reference proteome</keyword>